<evidence type="ECO:0000313" key="4">
    <source>
        <dbReference type="Proteomes" id="UP000762676"/>
    </source>
</evidence>
<dbReference type="Proteomes" id="UP000762676">
    <property type="component" value="Unassembled WGS sequence"/>
</dbReference>
<dbReference type="InterPro" id="IPR029044">
    <property type="entry name" value="Nucleotide-diphossugar_trans"/>
</dbReference>
<keyword evidence="2" id="KW-1133">Transmembrane helix</keyword>
<feature type="transmembrane region" description="Helical" evidence="2">
    <location>
        <begin position="23"/>
        <end position="48"/>
    </location>
</feature>
<proteinExistence type="predicted"/>
<dbReference type="Pfam" id="PF04488">
    <property type="entry name" value="Gly_transf_sug"/>
    <property type="match status" value="1"/>
</dbReference>
<gene>
    <name evidence="3" type="ORF">ElyMa_004270100</name>
</gene>
<name>A0AAV4GV22_9GAST</name>
<evidence type="ECO:0000256" key="2">
    <source>
        <dbReference type="SAM" id="Phobius"/>
    </source>
</evidence>
<reference evidence="3 4" key="1">
    <citation type="journal article" date="2021" name="Elife">
        <title>Chloroplast acquisition without the gene transfer in kleptoplastic sea slugs, Plakobranchus ocellatus.</title>
        <authorList>
            <person name="Maeda T."/>
            <person name="Takahashi S."/>
            <person name="Yoshida T."/>
            <person name="Shimamura S."/>
            <person name="Takaki Y."/>
            <person name="Nagai Y."/>
            <person name="Toyoda A."/>
            <person name="Suzuki Y."/>
            <person name="Arimoto A."/>
            <person name="Ishii H."/>
            <person name="Satoh N."/>
            <person name="Nishiyama T."/>
            <person name="Hasebe M."/>
            <person name="Maruyama T."/>
            <person name="Minagawa J."/>
            <person name="Obokata J."/>
            <person name="Shigenobu S."/>
        </authorList>
    </citation>
    <scope>NUCLEOTIDE SEQUENCE [LARGE SCALE GENOMIC DNA]</scope>
</reference>
<feature type="region of interest" description="Disordered" evidence="1">
    <location>
        <begin position="490"/>
        <end position="510"/>
    </location>
</feature>
<organism evidence="3 4">
    <name type="scientific">Elysia marginata</name>
    <dbReference type="NCBI Taxonomy" id="1093978"/>
    <lineage>
        <taxon>Eukaryota</taxon>
        <taxon>Metazoa</taxon>
        <taxon>Spiralia</taxon>
        <taxon>Lophotrochozoa</taxon>
        <taxon>Mollusca</taxon>
        <taxon>Gastropoda</taxon>
        <taxon>Heterobranchia</taxon>
        <taxon>Euthyneura</taxon>
        <taxon>Panpulmonata</taxon>
        <taxon>Sacoglossa</taxon>
        <taxon>Placobranchoidea</taxon>
        <taxon>Plakobranchidae</taxon>
        <taxon>Elysia</taxon>
    </lineage>
</organism>
<dbReference type="PANTHER" id="PTHR46830:SF1">
    <property type="entry name" value="ALPHA-1,4-N-ACETYLGLUCOSAMINYLTRANSFERASE"/>
    <property type="match status" value="1"/>
</dbReference>
<evidence type="ECO:0000313" key="3">
    <source>
        <dbReference type="EMBL" id="GFR89109.1"/>
    </source>
</evidence>
<feature type="compositionally biased region" description="Polar residues" evidence="1">
    <location>
        <begin position="650"/>
        <end position="664"/>
    </location>
</feature>
<dbReference type="Gene3D" id="3.90.550.20">
    <property type="match status" value="1"/>
</dbReference>
<comment type="caution">
    <text evidence="3">The sequence shown here is derived from an EMBL/GenBank/DDBJ whole genome shotgun (WGS) entry which is preliminary data.</text>
</comment>
<accession>A0AAV4GV22</accession>
<sequence>MRRAISASLLGFILLFRRSRRQYLLLLGLLCIGLCFIFHLRGVVSVLWQTLATLPEQSLSANPHLYRRELLFSEPWPEVEGIQWSPTGNKNAVFDTLAPTNSQIGYQAFPIASVHMVWCGRNRRTGRYSDTNRTSDEKTNDDTGIFRFENHLALLSIIRILKPMRVVVHYREPPRTDSLQYHTWWEELRQSVPTLILRPSDSELDLACERPSNVMSSSPFWSFFDSSSQNLHSTLRSVATRQRAFLTFILRQLARENGGGAWIGDSTVLTRLPQEMTSPSQPSNSKTSFYSKDLQETFFYYITDQDGMGKEGKSVGSAPEFPSDISQGFIVTRSGFDRHTIKKKVVHILNTILETHKNIGEITNSARLSDDCSQDNTSRRRQPQCISAEEYNFIKMFSSSLTSSTSPPCLVLRQSIYPHNIWEGNSRFSDLARWLLYGERKRRKVTPSTFYETSPKPKSSSPPLSSLLLSKSPPSTLSSLSYSPTVSLSQSLQLSTPPPSTPLSSTPPSPCLNSCSDQLIPRVHHMIWTRSNLPWPSSNRFTFIHYLSALSALYVAGASTLLIHGDVEPSGKWWDLLIAQKLEQTIQDIHSVSENFQAIAITTNHNVYKDKALGYDITSPNKDAVDTIYSLHENLKSSLPDIGSETSISTKDFQRKSTLSNNSDSSDRQQHKYNTKEKDMISERLDTVRLNNLTSTHRKTVKFVRIGPEPLDSIFQQEVVLPAHRSDVIRLLILLKYGGVYQDRDVIWTRRIPTSLRRYSAVVSNDWPRYGEWPGSFNLGVLLARPGSEYLKRLLESFRQTICFMDICHPTWHPDYIRPLEDMRPINDFQWWQSRSIHFTFPKTPASLASPKTVRHGTDMAAEVARMVLKASGQSHLLDSESDS</sequence>
<dbReference type="EMBL" id="BMAT01008606">
    <property type="protein sequence ID" value="GFR89109.1"/>
    <property type="molecule type" value="Genomic_DNA"/>
</dbReference>
<keyword evidence="2" id="KW-0812">Transmembrane</keyword>
<feature type="compositionally biased region" description="Basic and acidic residues" evidence="1">
    <location>
        <begin position="665"/>
        <end position="676"/>
    </location>
</feature>
<dbReference type="AlphaFoldDB" id="A0AAV4GV22"/>
<keyword evidence="4" id="KW-1185">Reference proteome</keyword>
<protein>
    <submittedName>
        <fullName evidence="3">Glycosyltransferase sugar-binding region containing DXD motif-containing protein</fullName>
    </submittedName>
</protein>
<keyword evidence="2" id="KW-0472">Membrane</keyword>
<dbReference type="PANTHER" id="PTHR46830">
    <property type="entry name" value="TRANSFERASE, PUTATIVE-RELATED"/>
    <property type="match status" value="1"/>
</dbReference>
<feature type="compositionally biased region" description="Low complexity" evidence="1">
    <location>
        <begin position="453"/>
        <end position="466"/>
    </location>
</feature>
<evidence type="ECO:0000256" key="1">
    <source>
        <dbReference type="SAM" id="MobiDB-lite"/>
    </source>
</evidence>
<dbReference type="SUPFAM" id="SSF53448">
    <property type="entry name" value="Nucleotide-diphospho-sugar transferases"/>
    <property type="match status" value="1"/>
</dbReference>
<feature type="region of interest" description="Disordered" evidence="1">
    <location>
        <begin position="650"/>
        <end position="676"/>
    </location>
</feature>
<dbReference type="InterPro" id="IPR007577">
    <property type="entry name" value="GlycoTrfase_DXD_sugar-bd_CS"/>
</dbReference>
<feature type="region of interest" description="Disordered" evidence="1">
    <location>
        <begin position="446"/>
        <end position="466"/>
    </location>
</feature>
<feature type="compositionally biased region" description="Pro residues" evidence="1">
    <location>
        <begin position="496"/>
        <end position="510"/>
    </location>
</feature>